<feature type="transmembrane region" description="Helical" evidence="11">
    <location>
        <begin position="27"/>
        <end position="53"/>
    </location>
</feature>
<comment type="subcellular location">
    <subcellularLocation>
        <location evidence="1">Membrane</location>
        <topology evidence="1">Multi-pass membrane protein</topology>
    </subcellularLocation>
</comment>
<evidence type="ECO:0000256" key="3">
    <source>
        <dbReference type="ARBA" id="ARBA00022448"/>
    </source>
</evidence>
<proteinExistence type="inferred from homology"/>
<dbReference type="CDD" id="cd18579">
    <property type="entry name" value="ABC_6TM_ABCC_D1"/>
    <property type="match status" value="1"/>
</dbReference>
<organism evidence="14 15">
    <name type="scientific">Adiantum capillus-veneris</name>
    <name type="common">Maidenhair fern</name>
    <dbReference type="NCBI Taxonomy" id="13818"/>
    <lineage>
        <taxon>Eukaryota</taxon>
        <taxon>Viridiplantae</taxon>
        <taxon>Streptophyta</taxon>
        <taxon>Embryophyta</taxon>
        <taxon>Tracheophyta</taxon>
        <taxon>Polypodiopsida</taxon>
        <taxon>Polypodiidae</taxon>
        <taxon>Polypodiales</taxon>
        <taxon>Pteridineae</taxon>
        <taxon>Pteridaceae</taxon>
        <taxon>Vittarioideae</taxon>
        <taxon>Adiantum</taxon>
    </lineage>
</organism>
<dbReference type="Gene3D" id="1.20.1560.10">
    <property type="entry name" value="ABC transporter type 1, transmembrane domain"/>
    <property type="match status" value="2"/>
</dbReference>
<feature type="transmembrane region" description="Helical" evidence="11">
    <location>
        <begin position="945"/>
        <end position="971"/>
    </location>
</feature>
<evidence type="ECO:0000256" key="8">
    <source>
        <dbReference type="ARBA" id="ARBA00022840"/>
    </source>
</evidence>
<evidence type="ECO:0000259" key="12">
    <source>
        <dbReference type="PROSITE" id="PS50893"/>
    </source>
</evidence>
<protein>
    <submittedName>
        <fullName evidence="14">Uncharacterized protein</fullName>
    </submittedName>
</protein>
<dbReference type="Pfam" id="PF00005">
    <property type="entry name" value="ABC_tran"/>
    <property type="match status" value="2"/>
</dbReference>
<evidence type="ECO:0000256" key="5">
    <source>
        <dbReference type="ARBA" id="ARBA00022692"/>
    </source>
</evidence>
<dbReference type="Gene3D" id="3.40.50.300">
    <property type="entry name" value="P-loop containing nucleotide triphosphate hydrolases"/>
    <property type="match status" value="2"/>
</dbReference>
<feature type="transmembrane region" description="Helical" evidence="11">
    <location>
        <begin position="1010"/>
        <end position="1027"/>
    </location>
</feature>
<feature type="transmembrane region" description="Helical" evidence="11">
    <location>
        <begin position="907"/>
        <end position="925"/>
    </location>
</feature>
<dbReference type="GO" id="GO:0140359">
    <property type="term" value="F:ABC-type transporter activity"/>
    <property type="evidence" value="ECO:0007669"/>
    <property type="project" value="InterPro"/>
</dbReference>
<gene>
    <name evidence="14" type="ORF">GOP47_0017779</name>
</gene>
<feature type="transmembrane region" description="Helical" evidence="11">
    <location>
        <begin position="1162"/>
        <end position="1184"/>
    </location>
</feature>
<dbReference type="Proteomes" id="UP000886520">
    <property type="component" value="Chromosome 17"/>
</dbReference>
<accession>A0A9D4UG15</accession>
<keyword evidence="4" id="KW-0150">Chloroplast</keyword>
<evidence type="ECO:0000256" key="10">
    <source>
        <dbReference type="ARBA" id="ARBA00023136"/>
    </source>
</evidence>
<feature type="transmembrane region" description="Helical" evidence="11">
    <location>
        <begin position="393"/>
        <end position="422"/>
    </location>
</feature>
<evidence type="ECO:0000256" key="6">
    <source>
        <dbReference type="ARBA" id="ARBA00022737"/>
    </source>
</evidence>
<sequence>MAWLLSLSCSGPGPLSSQQISFFEWIIYVLFSACSHHILQSALHIFFFTLYSLSLLTHKRHITEDEQKSAKHAIAGPLFISTLAVLCLATCLSYASLGWHIWYACTLAGWTEIAIAEVGFSFIQAIAWTTFALSVGHELPQRLAKHPHVVRAWWFITGIVSSLQFISAIARISGSGFSYAASLRVDDVVNIVIFPVSIFLMVISTRGRTGLKQQTESGVLEPLLNGELDKRKHAKVTGYYTAGSFSKTFWLWLNPLLAKGSKTTLQVEDVPELSPDDKAEKLYALFQANWPKKKTDHPVRYYSEGYVLVFILLVAKFVEVLSTHQYQFLSQKLGMMIRSCLITSIYKKGLRLSSSSRQAHGVGRIVNYMTVDVQQINDSIVQLHNTWMLPLQIIIALFILYRAIGIAMLAGFATMLVLGVMVTNNSRLLRYYSLQVMAKKDIRMRATAEVLNYMRSIKLQAWEEYFRKKVEDCRKAEYKCLSKFQYALASNVTALTISTSVVSIVAFGTCLLINIELTTAKVFTVISTFNILSEPIRTFPQAIIAVSQAFVSLDRLDKYMLSTELEGYVVRDSPGEPGCSIIVEGGDFTWDDLTKKPVLRGINFMIPEGHLVAIVGTVGAGKSSLLAALLGEMPKLTGSVQVYGSTAYVPQTSWIQSGTVEENILFGMPMDRLRYQRTLKACALEQDLGLFEFGDQTEIGERGINLSGGQKQRVQLARAVYQNSDVYFLDDVFSAVDAHTGSAIFKDCLLGVLKRKTRILVTHQVEFLYKADLILVLQDGVIQQAGSYMDLLKAGAEFGALVAAHKKAIGSVESDSKEDSMEVEDLRVGTPTSQFSDAFDESVKMLTRSGSGSFSSSQDLKRKISNSFSPLTLNEVPGKLVEEEKRETGRVGWNVYWLYLTKAFGPFFLLLVLVVQIISQTFAISSDFWLSYETSESSFSAGMFIRIYALLCACNWLFVIIRSVLMALFSLRSTQKFYLDMLKSIFRAPMSFFDTTPTGRILTRASTDQATMDILLPLSVMLALILYSATIGVVIVTCVVTWPVIFVILPLAWVYLHYQSFYISSSREITRLDSVTKAPVIHHFTETIAGFMVIRGFRKEDDFFSTNLSRVNTNLKMDFHFNASNEWLGFRLEIIGATVLCVAAFLLVVLPESIIRPSLAALALSYGFSLNTTLAASVFFSCMIENKMVAVERVGQYTRLPSEAPMVIEGRVPYKEWPGRGHISIRDLTARYQPTMPLVLKGISLDILGGQKIGVVGRTGSGKSTLIQVLFRIVEPAGGSILFDEVDITSVGLYDLRSRLGIIPQDPVLFEGTIRTNMDPLDIHTDDEIWEGLQKCQLADIVKERADKLDATVVDNGENWSVGQRQLLCLGRALLKKSHILFLDEATASIDAQTDAVLQKVIRQEFRDITVVSIAHRIPTVMDCDKVMVLEAGYLKEFDSPAKLLEQHPTTLFAALVREYTTRSKG</sequence>
<feature type="transmembrane region" description="Helical" evidence="11">
    <location>
        <begin position="74"/>
        <end position="95"/>
    </location>
</feature>
<dbReference type="InterPro" id="IPR003593">
    <property type="entry name" value="AAA+_ATPase"/>
</dbReference>
<feature type="domain" description="ABC transmembrane type-1" evidence="13">
    <location>
        <begin position="910"/>
        <end position="1186"/>
    </location>
</feature>
<dbReference type="CDD" id="cd03250">
    <property type="entry name" value="ABCC_MRP_domain1"/>
    <property type="match status" value="1"/>
</dbReference>
<dbReference type="SUPFAM" id="SSF52540">
    <property type="entry name" value="P-loop containing nucleoside triphosphate hydrolases"/>
    <property type="match status" value="2"/>
</dbReference>
<name>A0A9D4UG15_ADICA</name>
<dbReference type="SUPFAM" id="SSF90123">
    <property type="entry name" value="ABC transporter transmembrane region"/>
    <property type="match status" value="2"/>
</dbReference>
<dbReference type="InterPro" id="IPR050173">
    <property type="entry name" value="ABC_transporter_C-like"/>
</dbReference>
<dbReference type="PROSITE" id="PS50893">
    <property type="entry name" value="ABC_TRANSPORTER_2"/>
    <property type="match status" value="2"/>
</dbReference>
<evidence type="ECO:0000313" key="14">
    <source>
        <dbReference type="EMBL" id="KAI5067251.1"/>
    </source>
</evidence>
<feature type="domain" description="ABC transmembrane type-1" evidence="13">
    <location>
        <begin position="308"/>
        <end position="548"/>
    </location>
</feature>
<dbReference type="FunFam" id="1.20.1560.10:FF:000002">
    <property type="entry name" value="ABC transporter C family member 5"/>
    <property type="match status" value="1"/>
</dbReference>
<evidence type="ECO:0000256" key="4">
    <source>
        <dbReference type="ARBA" id="ARBA00022528"/>
    </source>
</evidence>
<keyword evidence="3" id="KW-0813">Transport</keyword>
<feature type="transmembrane region" description="Helical" evidence="11">
    <location>
        <begin position="1130"/>
        <end position="1150"/>
    </location>
</feature>
<dbReference type="FunFam" id="1.20.1560.10:FF:000003">
    <property type="entry name" value="ABC transporter C family member 10"/>
    <property type="match status" value="1"/>
</dbReference>
<dbReference type="GO" id="GO:0005524">
    <property type="term" value="F:ATP binding"/>
    <property type="evidence" value="ECO:0007669"/>
    <property type="project" value="UniProtKB-KW"/>
</dbReference>
<evidence type="ECO:0000259" key="13">
    <source>
        <dbReference type="PROSITE" id="PS50929"/>
    </source>
</evidence>
<evidence type="ECO:0000313" key="15">
    <source>
        <dbReference type="Proteomes" id="UP000886520"/>
    </source>
</evidence>
<dbReference type="PROSITE" id="PS00211">
    <property type="entry name" value="ABC_TRANSPORTER_1"/>
    <property type="match status" value="1"/>
</dbReference>
<dbReference type="InterPro" id="IPR044746">
    <property type="entry name" value="ABCC_6TM_D1"/>
</dbReference>
<dbReference type="GO" id="GO:0016020">
    <property type="term" value="C:membrane"/>
    <property type="evidence" value="ECO:0007669"/>
    <property type="project" value="UniProtKB-SubCell"/>
</dbReference>
<keyword evidence="8" id="KW-0067">ATP-binding</keyword>
<keyword evidence="6" id="KW-0677">Repeat</keyword>
<dbReference type="PANTHER" id="PTHR24223">
    <property type="entry name" value="ATP-BINDING CASSETTE SUB-FAMILY C"/>
    <property type="match status" value="1"/>
</dbReference>
<dbReference type="InterPro" id="IPR003439">
    <property type="entry name" value="ABC_transporter-like_ATP-bd"/>
</dbReference>
<dbReference type="FunFam" id="3.40.50.300:FF:000508">
    <property type="entry name" value="ABC transporter C family member 5"/>
    <property type="match status" value="1"/>
</dbReference>
<dbReference type="OrthoDB" id="6500128at2759"/>
<dbReference type="SMART" id="SM00382">
    <property type="entry name" value="AAA"/>
    <property type="match status" value="2"/>
</dbReference>
<dbReference type="PANTHER" id="PTHR24223:SF362">
    <property type="entry name" value="ABC TRANSPORTER C FAMILY MEMBER 4"/>
    <property type="match status" value="1"/>
</dbReference>
<feature type="transmembrane region" description="Helical" evidence="11">
    <location>
        <begin position="152"/>
        <end position="173"/>
    </location>
</feature>
<feature type="transmembrane region" description="Helical" evidence="11">
    <location>
        <begin position="1033"/>
        <end position="1056"/>
    </location>
</feature>
<dbReference type="CDD" id="cd03244">
    <property type="entry name" value="ABCC_MRP_domain2"/>
    <property type="match status" value="1"/>
</dbReference>
<dbReference type="InterPro" id="IPR017871">
    <property type="entry name" value="ABC_transporter-like_CS"/>
</dbReference>
<keyword evidence="9 11" id="KW-1133">Transmembrane helix</keyword>
<dbReference type="CDD" id="cd18580">
    <property type="entry name" value="ABC_6TM_ABCC_D2"/>
    <property type="match status" value="1"/>
</dbReference>
<dbReference type="EMBL" id="JABFUD020000017">
    <property type="protein sequence ID" value="KAI5067251.1"/>
    <property type="molecule type" value="Genomic_DNA"/>
</dbReference>
<dbReference type="InterPro" id="IPR044726">
    <property type="entry name" value="ABCC_6TM_D2"/>
</dbReference>
<keyword evidence="7" id="KW-0547">Nucleotide-binding</keyword>
<feature type="transmembrane region" description="Helical" evidence="11">
    <location>
        <begin position="188"/>
        <end position="205"/>
    </location>
</feature>
<comment type="similarity">
    <text evidence="2">Belongs to the ABC transporter superfamily. ABCC family. Conjugate transporter (TC 3.A.1.208) subfamily.</text>
</comment>
<feature type="domain" description="ABC transporter" evidence="12">
    <location>
        <begin position="583"/>
        <end position="804"/>
    </location>
</feature>
<dbReference type="GO" id="GO:0016887">
    <property type="term" value="F:ATP hydrolysis activity"/>
    <property type="evidence" value="ECO:0007669"/>
    <property type="project" value="InterPro"/>
</dbReference>
<dbReference type="InterPro" id="IPR027417">
    <property type="entry name" value="P-loop_NTPase"/>
</dbReference>
<dbReference type="FunFam" id="3.40.50.300:FF:000163">
    <property type="entry name" value="Multidrug resistance-associated protein member 4"/>
    <property type="match status" value="1"/>
</dbReference>
<dbReference type="InterPro" id="IPR011527">
    <property type="entry name" value="ABC1_TM_dom"/>
</dbReference>
<comment type="caution">
    <text evidence="14">The sequence shown here is derived from an EMBL/GenBank/DDBJ whole genome shotgun (WGS) entry which is preliminary data.</text>
</comment>
<reference evidence="14" key="1">
    <citation type="submission" date="2021-01" db="EMBL/GenBank/DDBJ databases">
        <title>Adiantum capillus-veneris genome.</title>
        <authorList>
            <person name="Fang Y."/>
            <person name="Liao Q."/>
        </authorList>
    </citation>
    <scope>NUCLEOTIDE SEQUENCE</scope>
    <source>
        <strain evidence="14">H3</strain>
        <tissue evidence="14">Leaf</tissue>
    </source>
</reference>
<feature type="transmembrane region" description="Helical" evidence="11">
    <location>
        <begin position="101"/>
        <end position="131"/>
    </location>
</feature>
<evidence type="ECO:0000256" key="2">
    <source>
        <dbReference type="ARBA" id="ARBA00009726"/>
    </source>
</evidence>
<evidence type="ECO:0000256" key="7">
    <source>
        <dbReference type="ARBA" id="ARBA00022741"/>
    </source>
</evidence>
<dbReference type="InterPro" id="IPR036640">
    <property type="entry name" value="ABC1_TM_sf"/>
</dbReference>
<keyword evidence="4" id="KW-0934">Plastid</keyword>
<keyword evidence="10 11" id="KW-0472">Membrane</keyword>
<feature type="domain" description="ABC transporter" evidence="12">
    <location>
        <begin position="1223"/>
        <end position="1457"/>
    </location>
</feature>
<evidence type="ECO:0000256" key="1">
    <source>
        <dbReference type="ARBA" id="ARBA00004141"/>
    </source>
</evidence>
<keyword evidence="15" id="KW-1185">Reference proteome</keyword>
<keyword evidence="5 11" id="KW-0812">Transmembrane</keyword>
<dbReference type="PROSITE" id="PS50929">
    <property type="entry name" value="ABC_TM1F"/>
    <property type="match status" value="2"/>
</dbReference>
<evidence type="ECO:0000256" key="11">
    <source>
        <dbReference type="SAM" id="Phobius"/>
    </source>
</evidence>
<evidence type="ECO:0000256" key="9">
    <source>
        <dbReference type="ARBA" id="ARBA00022989"/>
    </source>
</evidence>
<dbReference type="Pfam" id="PF00664">
    <property type="entry name" value="ABC_membrane"/>
    <property type="match status" value="2"/>
</dbReference>